<feature type="transmembrane region" description="Helical" evidence="7">
    <location>
        <begin position="55"/>
        <end position="73"/>
    </location>
</feature>
<dbReference type="InterPro" id="IPR020846">
    <property type="entry name" value="MFS_dom"/>
</dbReference>
<dbReference type="AlphaFoldDB" id="A0A7W5FER6"/>
<dbReference type="InterPro" id="IPR036259">
    <property type="entry name" value="MFS_trans_sf"/>
</dbReference>
<dbReference type="PROSITE" id="PS00216">
    <property type="entry name" value="SUGAR_TRANSPORT_1"/>
    <property type="match status" value="1"/>
</dbReference>
<dbReference type="GO" id="GO:0022857">
    <property type="term" value="F:transmembrane transporter activity"/>
    <property type="evidence" value="ECO:0007669"/>
    <property type="project" value="InterPro"/>
</dbReference>
<dbReference type="RefSeq" id="WP_183220674.1">
    <property type="nucleotide sequence ID" value="NZ_BMPW01000004.1"/>
</dbReference>
<dbReference type="PANTHER" id="PTHR42718:SF46">
    <property type="entry name" value="BLR6921 PROTEIN"/>
    <property type="match status" value="1"/>
</dbReference>
<evidence type="ECO:0000256" key="5">
    <source>
        <dbReference type="ARBA" id="ARBA00022989"/>
    </source>
</evidence>
<dbReference type="Pfam" id="PF07690">
    <property type="entry name" value="MFS_1"/>
    <property type="match status" value="1"/>
</dbReference>
<comment type="subcellular location">
    <subcellularLocation>
        <location evidence="1">Cell membrane</location>
        <topology evidence="1">Multi-pass membrane protein</topology>
    </subcellularLocation>
</comment>
<sequence length="514" mass="53164">MSAMGAAATPHRRIALFGLCLAAGMVWLAFADAGIVLPTVAQELDIDLTDLQWVNNAFSLACGVVVLSAGRFSDVYGRRLMFLIGTVMFGVFGLLSALLSGLPGLIAGRALMGVGAALILPATLALIPVMFDRDSQPGAFGTWMAVAWVGQAAGPAVGGLLTATVGWRAILWMNAPLAVLAFYLVLRYCPESRDVEAPRGVDVAGLLTSGLAAFLLLYACTAGQEDGFGSPLIVACFVASAVLWVAFVVVEGRVRNPLVELRLFQARDFDGALVANLTMNLVFAGISYVLALYLQDVRGYSPFVAGCLLLPATVTILVFNPIGQRIGQRRGPRGPILTAMFIMALGALVAGILSTSSPYWLLAAGLLVLGAGIGLLSTPLSDTAVAGPPADLAGTASGLFKSTSMLGGSLGVALLAAASGAFQTNAGTRLGHEAGLTDGQLDRLRQALTASKQGQSQLAGLSDADRMRVIDGYHQAQAAGAAGAVKLAAVIALACGLLLLWLWPRSRRTPGATR</sequence>
<dbReference type="Proteomes" id="UP000590749">
    <property type="component" value="Unassembled WGS sequence"/>
</dbReference>
<feature type="transmembrane region" description="Helical" evidence="7">
    <location>
        <begin position="231"/>
        <end position="250"/>
    </location>
</feature>
<dbReference type="InterPro" id="IPR011701">
    <property type="entry name" value="MFS"/>
</dbReference>
<feature type="transmembrane region" description="Helical" evidence="7">
    <location>
        <begin position="271"/>
        <end position="294"/>
    </location>
</feature>
<feature type="transmembrane region" description="Helical" evidence="7">
    <location>
        <begin position="201"/>
        <end position="219"/>
    </location>
</feature>
<feature type="transmembrane region" description="Helical" evidence="7">
    <location>
        <begin position="169"/>
        <end position="189"/>
    </location>
</feature>
<feature type="transmembrane region" description="Helical" evidence="7">
    <location>
        <begin position="143"/>
        <end position="163"/>
    </location>
</feature>
<organism evidence="9 10">
    <name type="scientific">Actinoplanes campanulatus</name>
    <dbReference type="NCBI Taxonomy" id="113559"/>
    <lineage>
        <taxon>Bacteria</taxon>
        <taxon>Bacillati</taxon>
        <taxon>Actinomycetota</taxon>
        <taxon>Actinomycetes</taxon>
        <taxon>Micromonosporales</taxon>
        <taxon>Micromonosporaceae</taxon>
        <taxon>Actinoplanes</taxon>
    </lineage>
</organism>
<feature type="transmembrane region" description="Helical" evidence="7">
    <location>
        <begin position="399"/>
        <end position="422"/>
    </location>
</feature>
<gene>
    <name evidence="9" type="ORF">FHR83_003409</name>
</gene>
<feature type="transmembrane region" description="Helical" evidence="7">
    <location>
        <begin position="334"/>
        <end position="353"/>
    </location>
</feature>
<dbReference type="PROSITE" id="PS50850">
    <property type="entry name" value="MFS"/>
    <property type="match status" value="1"/>
</dbReference>
<evidence type="ECO:0000313" key="10">
    <source>
        <dbReference type="Proteomes" id="UP000590749"/>
    </source>
</evidence>
<proteinExistence type="predicted"/>
<feature type="transmembrane region" description="Helical" evidence="7">
    <location>
        <begin position="300"/>
        <end position="322"/>
    </location>
</feature>
<dbReference type="SUPFAM" id="SSF103473">
    <property type="entry name" value="MFS general substrate transporter"/>
    <property type="match status" value="1"/>
</dbReference>
<keyword evidence="3" id="KW-1003">Cell membrane</keyword>
<evidence type="ECO:0000259" key="8">
    <source>
        <dbReference type="PROSITE" id="PS50850"/>
    </source>
</evidence>
<keyword evidence="4 7" id="KW-0812">Transmembrane</keyword>
<accession>A0A7W5FER6</accession>
<dbReference type="EMBL" id="JACHXF010000006">
    <property type="protein sequence ID" value="MBB3095739.1"/>
    <property type="molecule type" value="Genomic_DNA"/>
</dbReference>
<dbReference type="PANTHER" id="PTHR42718">
    <property type="entry name" value="MAJOR FACILITATOR SUPERFAMILY MULTIDRUG TRANSPORTER MFSC"/>
    <property type="match status" value="1"/>
</dbReference>
<dbReference type="CDD" id="cd17321">
    <property type="entry name" value="MFS_MMR_MDR_like"/>
    <property type="match status" value="1"/>
</dbReference>
<evidence type="ECO:0000256" key="7">
    <source>
        <dbReference type="SAM" id="Phobius"/>
    </source>
</evidence>
<dbReference type="Gene3D" id="1.20.1250.20">
    <property type="entry name" value="MFS general substrate transporter like domains"/>
    <property type="match status" value="1"/>
</dbReference>
<reference evidence="9 10" key="1">
    <citation type="submission" date="2020-08" db="EMBL/GenBank/DDBJ databases">
        <title>Genomic Encyclopedia of Type Strains, Phase III (KMG-III): the genomes of soil and plant-associated and newly described type strains.</title>
        <authorList>
            <person name="Whitman W."/>
        </authorList>
    </citation>
    <scope>NUCLEOTIDE SEQUENCE [LARGE SCALE GENOMIC DNA]</scope>
    <source>
        <strain evidence="9 10">CECT 3287</strain>
    </source>
</reference>
<dbReference type="InterPro" id="IPR005829">
    <property type="entry name" value="Sugar_transporter_CS"/>
</dbReference>
<evidence type="ECO:0000256" key="1">
    <source>
        <dbReference type="ARBA" id="ARBA00004651"/>
    </source>
</evidence>
<dbReference type="PRINTS" id="PR01036">
    <property type="entry name" value="TCRTETB"/>
</dbReference>
<evidence type="ECO:0000256" key="4">
    <source>
        <dbReference type="ARBA" id="ARBA00022692"/>
    </source>
</evidence>
<evidence type="ECO:0000256" key="2">
    <source>
        <dbReference type="ARBA" id="ARBA00022448"/>
    </source>
</evidence>
<keyword evidence="10" id="KW-1185">Reference proteome</keyword>
<keyword evidence="2" id="KW-0813">Transport</keyword>
<name>A0A7W5FER6_9ACTN</name>
<feature type="transmembrane region" description="Helical" evidence="7">
    <location>
        <begin position="359"/>
        <end position="378"/>
    </location>
</feature>
<feature type="transmembrane region" description="Helical" evidence="7">
    <location>
        <begin position="484"/>
        <end position="504"/>
    </location>
</feature>
<keyword evidence="6 7" id="KW-0472">Membrane</keyword>
<keyword evidence="5 7" id="KW-1133">Transmembrane helix</keyword>
<dbReference type="GO" id="GO:0005886">
    <property type="term" value="C:plasma membrane"/>
    <property type="evidence" value="ECO:0007669"/>
    <property type="project" value="UniProtKB-SubCell"/>
</dbReference>
<feature type="domain" description="Major facilitator superfamily (MFS) profile" evidence="8">
    <location>
        <begin position="15"/>
        <end position="507"/>
    </location>
</feature>
<dbReference type="Gene3D" id="1.20.1720.10">
    <property type="entry name" value="Multidrug resistance protein D"/>
    <property type="match status" value="1"/>
</dbReference>
<evidence type="ECO:0000256" key="3">
    <source>
        <dbReference type="ARBA" id="ARBA00022475"/>
    </source>
</evidence>
<feature type="transmembrane region" description="Helical" evidence="7">
    <location>
        <begin position="111"/>
        <end position="131"/>
    </location>
</feature>
<evidence type="ECO:0000313" key="9">
    <source>
        <dbReference type="EMBL" id="MBB3095739.1"/>
    </source>
</evidence>
<evidence type="ECO:0000256" key="6">
    <source>
        <dbReference type="ARBA" id="ARBA00023136"/>
    </source>
</evidence>
<protein>
    <submittedName>
        <fullName evidence="9">EmrB/QacA subfamily drug resistance transporter</fullName>
    </submittedName>
</protein>
<feature type="transmembrane region" description="Helical" evidence="7">
    <location>
        <begin position="80"/>
        <end position="99"/>
    </location>
</feature>
<comment type="caution">
    <text evidence="9">The sequence shown here is derived from an EMBL/GenBank/DDBJ whole genome shotgun (WGS) entry which is preliminary data.</text>
</comment>